<dbReference type="GO" id="GO:0005737">
    <property type="term" value="C:cytoplasm"/>
    <property type="evidence" value="ECO:0007669"/>
    <property type="project" value="UniProtKB-SubCell"/>
</dbReference>
<evidence type="ECO:0000256" key="3">
    <source>
        <dbReference type="ARBA" id="ARBA00022490"/>
    </source>
</evidence>
<keyword evidence="8" id="KW-0131">Cell cycle</keyword>
<dbReference type="AlphaFoldDB" id="W1XRF3"/>
<proteinExistence type="inferred from homology"/>
<name>W1XRF3_9ZZZZ</name>
<keyword evidence="9" id="KW-0961">Cell wall biogenesis/degradation</keyword>
<dbReference type="GO" id="GO:0051301">
    <property type="term" value="P:cell division"/>
    <property type="evidence" value="ECO:0007669"/>
    <property type="project" value="UniProtKB-KW"/>
</dbReference>
<dbReference type="GO" id="GO:0071555">
    <property type="term" value="P:cell wall organization"/>
    <property type="evidence" value="ECO:0007669"/>
    <property type="project" value="UniProtKB-KW"/>
</dbReference>
<dbReference type="GO" id="GO:0009252">
    <property type="term" value="P:peptidoglycan biosynthetic process"/>
    <property type="evidence" value="ECO:0007669"/>
    <property type="project" value="UniProtKB-KW"/>
</dbReference>
<evidence type="ECO:0000256" key="7">
    <source>
        <dbReference type="ARBA" id="ARBA00022984"/>
    </source>
</evidence>
<evidence type="ECO:0000256" key="9">
    <source>
        <dbReference type="ARBA" id="ARBA00023316"/>
    </source>
</evidence>
<evidence type="ECO:0000256" key="1">
    <source>
        <dbReference type="ARBA" id="ARBA00004496"/>
    </source>
</evidence>
<keyword evidence="6" id="KW-0133">Cell shape</keyword>
<evidence type="ECO:0000259" key="16">
    <source>
        <dbReference type="Pfam" id="PF00275"/>
    </source>
</evidence>
<protein>
    <recommendedName>
        <fullName evidence="12">UDP-N-acetylglucosamine 1-carboxyvinyltransferase</fullName>
        <ecNumber evidence="11">2.5.1.7</ecNumber>
    </recommendedName>
    <alternativeName>
        <fullName evidence="13">Enoylpyruvate transferase</fullName>
    </alternativeName>
    <alternativeName>
        <fullName evidence="14">UDP-N-acetylglucosamine enolpyruvyl transferase</fullName>
    </alternativeName>
</protein>
<keyword evidence="4" id="KW-0132">Cell division</keyword>
<dbReference type="EMBL" id="AZMM01012842">
    <property type="protein sequence ID" value="ETJ32711.1"/>
    <property type="molecule type" value="Genomic_DNA"/>
</dbReference>
<comment type="similarity">
    <text evidence="10">Belongs to the EPSP synthase family. MurA subfamily.</text>
</comment>
<feature type="non-terminal residue" evidence="17">
    <location>
        <position position="1"/>
    </location>
</feature>
<dbReference type="EC" id="2.5.1.7" evidence="11"/>
<comment type="caution">
    <text evidence="17">The sequence shown here is derived from an EMBL/GenBank/DDBJ whole genome shotgun (WGS) entry which is preliminary data.</text>
</comment>
<dbReference type="GO" id="GO:0008360">
    <property type="term" value="P:regulation of cell shape"/>
    <property type="evidence" value="ECO:0007669"/>
    <property type="project" value="UniProtKB-KW"/>
</dbReference>
<evidence type="ECO:0000256" key="2">
    <source>
        <dbReference type="ARBA" id="ARBA00004752"/>
    </source>
</evidence>
<evidence type="ECO:0000256" key="8">
    <source>
        <dbReference type="ARBA" id="ARBA00023306"/>
    </source>
</evidence>
<dbReference type="InterPro" id="IPR036968">
    <property type="entry name" value="Enolpyruvate_Tfrase_sf"/>
</dbReference>
<accession>W1XRF3</accession>
<reference evidence="17" key="1">
    <citation type="submission" date="2013-12" db="EMBL/GenBank/DDBJ databases">
        <title>A Varibaculum cambriense genome reconstructed from a premature infant gut community with otherwise low bacterial novelty that shifts toward anaerobic metabolism during the third week of life.</title>
        <authorList>
            <person name="Brown C.T."/>
            <person name="Sharon I."/>
            <person name="Thomas B.C."/>
            <person name="Castelle C.J."/>
            <person name="Morowitz M.J."/>
            <person name="Banfield J.F."/>
        </authorList>
    </citation>
    <scope>NUCLEOTIDE SEQUENCE</scope>
</reference>
<comment type="pathway">
    <text evidence="2">Cell wall biogenesis; peptidoglycan biosynthesis.</text>
</comment>
<dbReference type="InterPro" id="IPR013792">
    <property type="entry name" value="RNA3'P_cycl/enolpyr_Trfase_a/b"/>
</dbReference>
<sequence>IVNATDLRAGAALVCAALTAEGRTEVGRLHHIDRGYDDFVGKLQRLGADIVRVDE</sequence>
<dbReference type="Pfam" id="PF00275">
    <property type="entry name" value="EPSP_synthase"/>
    <property type="match status" value="1"/>
</dbReference>
<dbReference type="SUPFAM" id="SSF55205">
    <property type="entry name" value="EPT/RTPC-like"/>
    <property type="match status" value="1"/>
</dbReference>
<evidence type="ECO:0000256" key="11">
    <source>
        <dbReference type="ARBA" id="ARBA00039108"/>
    </source>
</evidence>
<gene>
    <name evidence="17" type="ORF">Q604_UNBC12842G0002</name>
</gene>
<evidence type="ECO:0000256" key="12">
    <source>
        <dbReference type="ARBA" id="ARBA00039754"/>
    </source>
</evidence>
<evidence type="ECO:0000313" key="17">
    <source>
        <dbReference type="EMBL" id="ETJ32711.1"/>
    </source>
</evidence>
<dbReference type="InterPro" id="IPR050068">
    <property type="entry name" value="MurA_subfamily"/>
</dbReference>
<evidence type="ECO:0000256" key="14">
    <source>
        <dbReference type="ARBA" id="ARBA00042842"/>
    </source>
</evidence>
<dbReference type="PANTHER" id="PTHR43783:SF1">
    <property type="entry name" value="UDP-N-ACETYLGLUCOSAMINE 1-CARBOXYVINYLTRANSFERASE"/>
    <property type="match status" value="1"/>
</dbReference>
<evidence type="ECO:0000256" key="4">
    <source>
        <dbReference type="ARBA" id="ARBA00022618"/>
    </source>
</evidence>
<comment type="subcellular location">
    <subcellularLocation>
        <location evidence="1">Cytoplasm</location>
    </subcellularLocation>
</comment>
<dbReference type="GO" id="GO:0008760">
    <property type="term" value="F:UDP-N-acetylglucosamine 1-carboxyvinyltransferase activity"/>
    <property type="evidence" value="ECO:0007669"/>
    <property type="project" value="UniProtKB-EC"/>
</dbReference>
<dbReference type="Gene3D" id="3.65.10.10">
    <property type="entry name" value="Enolpyruvate transferase domain"/>
    <property type="match status" value="1"/>
</dbReference>
<evidence type="ECO:0000256" key="13">
    <source>
        <dbReference type="ARBA" id="ARBA00042443"/>
    </source>
</evidence>
<dbReference type="InterPro" id="IPR001986">
    <property type="entry name" value="Enolpyruvate_Tfrase_dom"/>
</dbReference>
<evidence type="ECO:0000256" key="6">
    <source>
        <dbReference type="ARBA" id="ARBA00022960"/>
    </source>
</evidence>
<evidence type="ECO:0000256" key="5">
    <source>
        <dbReference type="ARBA" id="ARBA00022679"/>
    </source>
</evidence>
<keyword evidence="7" id="KW-0573">Peptidoglycan synthesis</keyword>
<dbReference type="PANTHER" id="PTHR43783">
    <property type="entry name" value="UDP-N-ACETYLGLUCOSAMINE 1-CARBOXYVINYLTRANSFERASE"/>
    <property type="match status" value="1"/>
</dbReference>
<keyword evidence="5 17" id="KW-0808">Transferase</keyword>
<comment type="catalytic activity">
    <reaction evidence="15">
        <text>phosphoenolpyruvate + UDP-N-acetyl-alpha-D-glucosamine = UDP-N-acetyl-3-O-(1-carboxyvinyl)-alpha-D-glucosamine + phosphate</text>
        <dbReference type="Rhea" id="RHEA:18681"/>
        <dbReference type="ChEBI" id="CHEBI:43474"/>
        <dbReference type="ChEBI" id="CHEBI:57705"/>
        <dbReference type="ChEBI" id="CHEBI:58702"/>
        <dbReference type="ChEBI" id="CHEBI:68483"/>
        <dbReference type="EC" id="2.5.1.7"/>
    </reaction>
</comment>
<evidence type="ECO:0000256" key="15">
    <source>
        <dbReference type="ARBA" id="ARBA00047527"/>
    </source>
</evidence>
<evidence type="ECO:0000256" key="10">
    <source>
        <dbReference type="ARBA" id="ARBA00038367"/>
    </source>
</evidence>
<feature type="domain" description="Enolpyruvate transferase" evidence="16">
    <location>
        <begin position="2"/>
        <end position="43"/>
    </location>
</feature>
<keyword evidence="3" id="KW-0963">Cytoplasm</keyword>
<organism evidence="17">
    <name type="scientific">human gut metagenome</name>
    <dbReference type="NCBI Taxonomy" id="408170"/>
    <lineage>
        <taxon>unclassified sequences</taxon>
        <taxon>metagenomes</taxon>
        <taxon>organismal metagenomes</taxon>
    </lineage>
</organism>